<dbReference type="InterPro" id="IPR000070">
    <property type="entry name" value="Pectinesterase_cat"/>
</dbReference>
<evidence type="ECO:0000256" key="3">
    <source>
        <dbReference type="ARBA" id="ARBA00007786"/>
    </source>
</evidence>
<dbReference type="SUPFAM" id="SSF101148">
    <property type="entry name" value="Plant invertase/pectin methylesterase inhibitor"/>
    <property type="match status" value="1"/>
</dbReference>
<dbReference type="GO" id="GO:0030599">
    <property type="term" value="F:pectinesterase activity"/>
    <property type="evidence" value="ECO:0007669"/>
    <property type="project" value="UniProtKB-UniRule"/>
</dbReference>
<keyword evidence="13" id="KW-1133">Transmembrane helix</keyword>
<protein>
    <recommendedName>
        <fullName evidence="4 12">Pectinesterase</fullName>
        <ecNumber evidence="4 12">3.1.1.11</ecNumber>
    </recommendedName>
</protein>
<reference evidence="15 16" key="1">
    <citation type="submission" date="2024-05" db="EMBL/GenBank/DDBJ databases">
        <title>Haplotype-resolved chromosome-level genome assembly of Huyou (Citrus changshanensis).</title>
        <authorList>
            <person name="Miao C."/>
            <person name="Chen W."/>
            <person name="Wu Y."/>
            <person name="Wang L."/>
            <person name="Zhao S."/>
            <person name="Grierson D."/>
            <person name="Xu C."/>
            <person name="Chen K."/>
        </authorList>
    </citation>
    <scope>NUCLEOTIDE SEQUENCE [LARGE SCALE GENOMIC DNA]</scope>
    <source>
        <strain evidence="15">01-14</strain>
        <tissue evidence="15">Leaf</tissue>
    </source>
</reference>
<evidence type="ECO:0000256" key="12">
    <source>
        <dbReference type="RuleBase" id="RU000589"/>
    </source>
</evidence>
<keyword evidence="13" id="KW-0472">Membrane</keyword>
<dbReference type="GO" id="GO:0045490">
    <property type="term" value="P:pectin catabolic process"/>
    <property type="evidence" value="ECO:0007669"/>
    <property type="project" value="UniProtKB-UniRule"/>
</dbReference>
<dbReference type="Pfam" id="PF04043">
    <property type="entry name" value="PMEI"/>
    <property type="match status" value="1"/>
</dbReference>
<keyword evidence="8" id="KW-0325">Glycoprotein</keyword>
<dbReference type="Gene3D" id="1.20.140.40">
    <property type="entry name" value="Invertase/pectin methylesterase inhibitor family protein"/>
    <property type="match status" value="1"/>
</dbReference>
<evidence type="ECO:0000256" key="8">
    <source>
        <dbReference type="ARBA" id="ARBA00023180"/>
    </source>
</evidence>
<evidence type="ECO:0000256" key="10">
    <source>
        <dbReference type="ARBA" id="ARBA00057335"/>
    </source>
</evidence>
<dbReference type="FunFam" id="1.20.140.40:FF:000001">
    <property type="entry name" value="Pectinesterase"/>
    <property type="match status" value="1"/>
</dbReference>
<dbReference type="InterPro" id="IPR035513">
    <property type="entry name" value="Invertase/methylesterase_inhib"/>
</dbReference>
<comment type="pathway">
    <text evidence="1 12">Glycan metabolism; pectin degradation; 2-dehydro-3-deoxy-D-gluconate from pectin: step 1/5.</text>
</comment>
<evidence type="ECO:0000256" key="4">
    <source>
        <dbReference type="ARBA" id="ARBA00013229"/>
    </source>
</evidence>
<proteinExistence type="inferred from homology"/>
<comment type="function">
    <text evidence="10">Acts in the modification of cell walls via demethylesterification of cell wall pectin.</text>
</comment>
<dbReference type="EC" id="3.1.1.11" evidence="4 12"/>
<accession>A0AAP0QNH7</accession>
<evidence type="ECO:0000259" key="14">
    <source>
        <dbReference type="SMART" id="SM00856"/>
    </source>
</evidence>
<evidence type="ECO:0000256" key="11">
    <source>
        <dbReference type="PROSITE-ProRule" id="PRU10040"/>
    </source>
</evidence>
<evidence type="ECO:0000256" key="9">
    <source>
        <dbReference type="ARBA" id="ARBA00047928"/>
    </source>
</evidence>
<keyword evidence="13" id="KW-0812">Transmembrane</keyword>
<evidence type="ECO:0000313" key="16">
    <source>
        <dbReference type="Proteomes" id="UP001428341"/>
    </source>
</evidence>
<dbReference type="SMART" id="SM00856">
    <property type="entry name" value="PMEI"/>
    <property type="match status" value="1"/>
</dbReference>
<sequence>MVFQDFDHLSERRKAERQRKFRKRVTISAISAFVLIILIAAGVFGVVSQDNGEDSSKTSPSSGAPKGISRAQKMISTICGSTAYKNSCNDTLSAAAEKDPSIDEPREFLKASIAATVVELDRAIKKVESNDFNAPETEAAFKVCKKVIDDAKEELNRCVSQVGGKKRDLGMLVERAGELNNWLSAVMTYQQTCIDGFPEGKMKSDMDKTLNETQQLTSNSLAMISQFSKYLSSIMNLTPEGTDHRGLLDSKDGVLPSWMSHQERKMLQNEENNKIEPHLIVAKDGSGNFTTISEALAAVPQKYEGRFVIYVAAGIYEESVTVSKRMVNLTIIGEGSQKSIIVGRKSVADGINIYDTATFVAIGEGLFAKSMGFRNIAGPEKGEAVAARVQSDRATFHNCRFEGYQNAVWVQTHRQFYRSCLITGTVDFIFGDAAAIFQNCQIMVRKPLDGQENTVTAQSRIDKFQTTGIVLQNCEIAPDESLEPVKNSFRTYLGRPSKEYSRTIIMDSTLEDLIHPEGWLALKGNYGLKTLYYAEFNNKGPGASTKGRVKWPGYKTIVKEEAIKYTVRPFLQGDYWINKTGAPVHFGLF</sequence>
<dbReference type="InterPro" id="IPR011050">
    <property type="entry name" value="Pectin_lyase_fold/virulence"/>
</dbReference>
<evidence type="ECO:0000256" key="7">
    <source>
        <dbReference type="ARBA" id="ARBA00023157"/>
    </source>
</evidence>
<dbReference type="EMBL" id="JBCGBO010000004">
    <property type="protein sequence ID" value="KAK9210084.1"/>
    <property type="molecule type" value="Genomic_DNA"/>
</dbReference>
<keyword evidence="7" id="KW-1015">Disulfide bond</keyword>
<feature type="domain" description="Pectinesterase inhibitor" evidence="14">
    <location>
        <begin position="70"/>
        <end position="223"/>
    </location>
</feature>
<evidence type="ECO:0000313" key="15">
    <source>
        <dbReference type="EMBL" id="KAK9210084.1"/>
    </source>
</evidence>
<keyword evidence="5 12" id="KW-0378">Hydrolase</keyword>
<dbReference type="SUPFAM" id="SSF51126">
    <property type="entry name" value="Pectin lyase-like"/>
    <property type="match status" value="1"/>
</dbReference>
<dbReference type="PROSITE" id="PS00503">
    <property type="entry name" value="PECTINESTERASE_2"/>
    <property type="match status" value="1"/>
</dbReference>
<dbReference type="Gene3D" id="2.160.20.10">
    <property type="entry name" value="Single-stranded right-handed beta-helix, Pectin lyase-like"/>
    <property type="match status" value="1"/>
</dbReference>
<dbReference type="Proteomes" id="UP001428341">
    <property type="component" value="Unassembled WGS sequence"/>
</dbReference>
<evidence type="ECO:0000256" key="5">
    <source>
        <dbReference type="ARBA" id="ARBA00022801"/>
    </source>
</evidence>
<dbReference type="InterPro" id="IPR006501">
    <property type="entry name" value="Pectinesterase_inhib_dom"/>
</dbReference>
<gene>
    <name evidence="15" type="ORF">WN944_002453</name>
</gene>
<dbReference type="InterPro" id="IPR033131">
    <property type="entry name" value="Pectinesterase_Asp_AS"/>
</dbReference>
<evidence type="ECO:0000256" key="1">
    <source>
        <dbReference type="ARBA" id="ARBA00005184"/>
    </source>
</evidence>
<dbReference type="FunFam" id="2.160.20.10:FF:000001">
    <property type="entry name" value="Pectinesterase"/>
    <property type="match status" value="1"/>
</dbReference>
<dbReference type="InterPro" id="IPR012334">
    <property type="entry name" value="Pectin_lyas_fold"/>
</dbReference>
<dbReference type="PANTHER" id="PTHR31707">
    <property type="entry name" value="PECTINESTERASE"/>
    <property type="match status" value="1"/>
</dbReference>
<comment type="caution">
    <text evidence="15">The sequence shown here is derived from an EMBL/GenBank/DDBJ whole genome shotgun (WGS) entry which is preliminary data.</text>
</comment>
<comment type="similarity">
    <text evidence="3">In the C-terminal section; belongs to the pectinesterase family.</text>
</comment>
<feature type="transmembrane region" description="Helical" evidence="13">
    <location>
        <begin position="25"/>
        <end position="47"/>
    </location>
</feature>
<organism evidence="15 16">
    <name type="scientific">Citrus x changshan-huyou</name>
    <dbReference type="NCBI Taxonomy" id="2935761"/>
    <lineage>
        <taxon>Eukaryota</taxon>
        <taxon>Viridiplantae</taxon>
        <taxon>Streptophyta</taxon>
        <taxon>Embryophyta</taxon>
        <taxon>Tracheophyta</taxon>
        <taxon>Spermatophyta</taxon>
        <taxon>Magnoliopsida</taxon>
        <taxon>eudicotyledons</taxon>
        <taxon>Gunneridae</taxon>
        <taxon>Pentapetalae</taxon>
        <taxon>rosids</taxon>
        <taxon>malvids</taxon>
        <taxon>Sapindales</taxon>
        <taxon>Rutaceae</taxon>
        <taxon>Aurantioideae</taxon>
        <taxon>Citrus</taxon>
    </lineage>
</organism>
<dbReference type="CDD" id="cd15798">
    <property type="entry name" value="PMEI-like_3"/>
    <property type="match status" value="1"/>
</dbReference>
<dbReference type="AlphaFoldDB" id="A0AAP0QNH7"/>
<feature type="active site" evidence="11">
    <location>
        <position position="427"/>
    </location>
</feature>
<dbReference type="NCBIfam" id="TIGR01614">
    <property type="entry name" value="PME_inhib"/>
    <property type="match status" value="1"/>
</dbReference>
<comment type="catalytic activity">
    <reaction evidence="9 12">
        <text>[(1-&gt;4)-alpha-D-galacturonosyl methyl ester](n) + n H2O = [(1-&gt;4)-alpha-D-galacturonosyl](n) + n methanol + n H(+)</text>
        <dbReference type="Rhea" id="RHEA:22380"/>
        <dbReference type="Rhea" id="RHEA-COMP:14570"/>
        <dbReference type="Rhea" id="RHEA-COMP:14573"/>
        <dbReference type="ChEBI" id="CHEBI:15377"/>
        <dbReference type="ChEBI" id="CHEBI:15378"/>
        <dbReference type="ChEBI" id="CHEBI:17790"/>
        <dbReference type="ChEBI" id="CHEBI:140522"/>
        <dbReference type="ChEBI" id="CHEBI:140523"/>
        <dbReference type="EC" id="3.1.1.11"/>
    </reaction>
</comment>
<dbReference type="Pfam" id="PF01095">
    <property type="entry name" value="Pectinesterase"/>
    <property type="match status" value="1"/>
</dbReference>
<evidence type="ECO:0000256" key="6">
    <source>
        <dbReference type="ARBA" id="ARBA00023085"/>
    </source>
</evidence>
<name>A0AAP0QNH7_9ROSI</name>
<dbReference type="GO" id="GO:0042545">
    <property type="term" value="P:cell wall modification"/>
    <property type="evidence" value="ECO:0007669"/>
    <property type="project" value="UniProtKB-UniRule"/>
</dbReference>
<keyword evidence="16" id="KW-1185">Reference proteome</keyword>
<dbReference type="GO" id="GO:0004857">
    <property type="term" value="F:enzyme inhibitor activity"/>
    <property type="evidence" value="ECO:0007669"/>
    <property type="project" value="InterPro"/>
</dbReference>
<evidence type="ECO:0000256" key="2">
    <source>
        <dbReference type="ARBA" id="ARBA00006027"/>
    </source>
</evidence>
<comment type="similarity">
    <text evidence="2">In the N-terminal section; belongs to the PMEI family.</text>
</comment>
<evidence type="ECO:0000256" key="13">
    <source>
        <dbReference type="SAM" id="Phobius"/>
    </source>
</evidence>
<keyword evidence="6 12" id="KW-0063">Aspartyl esterase</keyword>